<name>A0A645G1A8_9ZZZZ</name>
<comment type="subcellular location">
    <subcellularLocation>
        <location evidence="1">Cell outer membrane</location>
    </subcellularLocation>
</comment>
<reference evidence="4" key="1">
    <citation type="submission" date="2019-08" db="EMBL/GenBank/DDBJ databases">
        <authorList>
            <person name="Kucharzyk K."/>
            <person name="Murdoch R.W."/>
            <person name="Higgins S."/>
            <person name="Loffler F."/>
        </authorList>
    </citation>
    <scope>NUCLEOTIDE SEQUENCE</scope>
</reference>
<dbReference type="Gene3D" id="2.40.170.20">
    <property type="entry name" value="TonB-dependent receptor, beta-barrel domain"/>
    <property type="match status" value="1"/>
</dbReference>
<dbReference type="GO" id="GO:0009279">
    <property type="term" value="C:cell outer membrane"/>
    <property type="evidence" value="ECO:0007669"/>
    <property type="project" value="UniProtKB-SubCell"/>
</dbReference>
<evidence type="ECO:0000256" key="3">
    <source>
        <dbReference type="ARBA" id="ARBA00023237"/>
    </source>
</evidence>
<comment type="caution">
    <text evidence="4">The sequence shown here is derived from an EMBL/GenBank/DDBJ whole genome shotgun (WGS) entry which is preliminary data.</text>
</comment>
<evidence type="ECO:0000256" key="2">
    <source>
        <dbReference type="ARBA" id="ARBA00023136"/>
    </source>
</evidence>
<organism evidence="4">
    <name type="scientific">bioreactor metagenome</name>
    <dbReference type="NCBI Taxonomy" id="1076179"/>
    <lineage>
        <taxon>unclassified sequences</taxon>
        <taxon>metagenomes</taxon>
        <taxon>ecological metagenomes</taxon>
    </lineage>
</organism>
<evidence type="ECO:0000256" key="1">
    <source>
        <dbReference type="ARBA" id="ARBA00004442"/>
    </source>
</evidence>
<sequence length="86" mass="9575">MKAATGQAYTYIGKGGTTKRAYTDNSYFTVDLGAQYKLNDKAKIFLQLNNLNNAAYQEISGWNSTSGFATYPMASRNFVVGMEYNF</sequence>
<gene>
    <name evidence="4" type="ORF">SDC9_167084</name>
</gene>
<evidence type="ECO:0000313" key="4">
    <source>
        <dbReference type="EMBL" id="MPN19712.1"/>
    </source>
</evidence>
<keyword evidence="2" id="KW-0472">Membrane</keyword>
<accession>A0A645G1A8</accession>
<dbReference type="InterPro" id="IPR036942">
    <property type="entry name" value="Beta-barrel_TonB_sf"/>
</dbReference>
<dbReference type="SUPFAM" id="SSF56935">
    <property type="entry name" value="Porins"/>
    <property type="match status" value="1"/>
</dbReference>
<protein>
    <submittedName>
        <fullName evidence="4">Uncharacterized protein</fullName>
    </submittedName>
</protein>
<dbReference type="EMBL" id="VSSQ01067319">
    <property type="protein sequence ID" value="MPN19712.1"/>
    <property type="molecule type" value="Genomic_DNA"/>
</dbReference>
<proteinExistence type="predicted"/>
<keyword evidence="3" id="KW-0998">Cell outer membrane</keyword>
<dbReference type="AlphaFoldDB" id="A0A645G1A8"/>